<gene>
    <name evidence="1" type="ORF">RJ641_008833</name>
</gene>
<dbReference type="GO" id="GO:0005789">
    <property type="term" value="C:endoplasmic reticulum membrane"/>
    <property type="evidence" value="ECO:0007669"/>
    <property type="project" value="TreeGrafter"/>
</dbReference>
<evidence type="ECO:0000313" key="2">
    <source>
        <dbReference type="Proteomes" id="UP001370490"/>
    </source>
</evidence>
<dbReference type="AlphaFoldDB" id="A0AAN8V5L6"/>
<name>A0AAN8V5L6_9MAGN</name>
<reference evidence="1 2" key="1">
    <citation type="submission" date="2023-12" db="EMBL/GenBank/DDBJ databases">
        <title>A high-quality genome assembly for Dillenia turbinata (Dilleniales).</title>
        <authorList>
            <person name="Chanderbali A."/>
        </authorList>
    </citation>
    <scope>NUCLEOTIDE SEQUENCE [LARGE SCALE GENOMIC DNA]</scope>
    <source>
        <strain evidence="1">LSX21</strain>
        <tissue evidence="1">Leaf</tissue>
    </source>
</reference>
<dbReference type="GO" id="GO:0045454">
    <property type="term" value="P:cell redox homeostasis"/>
    <property type="evidence" value="ECO:0007669"/>
    <property type="project" value="TreeGrafter"/>
</dbReference>
<protein>
    <submittedName>
        <fullName evidence="1">Uncharacterized protein</fullName>
    </submittedName>
</protein>
<evidence type="ECO:0000313" key="1">
    <source>
        <dbReference type="EMBL" id="KAK6927114.1"/>
    </source>
</evidence>
<comment type="caution">
    <text evidence="1">The sequence shown here is derived from an EMBL/GenBank/DDBJ whole genome shotgun (WGS) entry which is preliminary data.</text>
</comment>
<dbReference type="EMBL" id="JBAMMX010000015">
    <property type="protein sequence ID" value="KAK6927114.1"/>
    <property type="molecule type" value="Genomic_DNA"/>
</dbReference>
<dbReference type="GO" id="GO:0004791">
    <property type="term" value="F:thioredoxin-disulfide reductase (NADPH) activity"/>
    <property type="evidence" value="ECO:0007669"/>
    <property type="project" value="TreeGrafter"/>
</dbReference>
<accession>A0AAN8V5L6</accession>
<dbReference type="PANTHER" id="PTHR13544:SF0">
    <property type="entry name" value="THIOREDOXIN REDUCTASE-LIKE SELENOPROTEIN T"/>
    <property type="match status" value="1"/>
</dbReference>
<sequence length="157" mass="17368">MQDKAIAPCDYPNKVGDNHVPHLLLVINLGSCSSISWEGNCSVYEEDVGDIIPEIHFILENHPAPFGKRLLAKLVPVMQIGVIGVIITGEQIIPMMSIATPPQLYLSLRANRFGVIASTWLIGNFLQSPAQSSGAFKVHYHSKSVSSFYPIPWRRLM</sequence>
<feature type="non-terminal residue" evidence="1">
    <location>
        <position position="157"/>
    </location>
</feature>
<dbReference type="Proteomes" id="UP001370490">
    <property type="component" value="Unassembled WGS sequence"/>
</dbReference>
<dbReference type="InterPro" id="IPR019389">
    <property type="entry name" value="Selenoprotein_T"/>
</dbReference>
<organism evidence="1 2">
    <name type="scientific">Dillenia turbinata</name>
    <dbReference type="NCBI Taxonomy" id="194707"/>
    <lineage>
        <taxon>Eukaryota</taxon>
        <taxon>Viridiplantae</taxon>
        <taxon>Streptophyta</taxon>
        <taxon>Embryophyta</taxon>
        <taxon>Tracheophyta</taxon>
        <taxon>Spermatophyta</taxon>
        <taxon>Magnoliopsida</taxon>
        <taxon>eudicotyledons</taxon>
        <taxon>Gunneridae</taxon>
        <taxon>Pentapetalae</taxon>
        <taxon>Dilleniales</taxon>
        <taxon>Dilleniaceae</taxon>
        <taxon>Dillenia</taxon>
    </lineage>
</organism>
<dbReference type="PANTHER" id="PTHR13544">
    <property type="entry name" value="SELENOPROTEIN T"/>
    <property type="match status" value="1"/>
</dbReference>
<keyword evidence="2" id="KW-1185">Reference proteome</keyword>
<proteinExistence type="predicted"/>